<dbReference type="VEuPathDB" id="GiardiaDB:GL50581_2299"/>
<reference evidence="1 2" key="2">
    <citation type="journal article" date="2013" name="Genome Biol. Evol.">
        <title>Genome sequencing of Giardia lamblia genotypes A2 and B isolates (DH and GS) and comparative analysis with the genomes of genotypes A1 and E (WB and Pig).</title>
        <authorList>
            <person name="Adam R.D."/>
            <person name="Dahlstrom E.W."/>
            <person name="Martens C.A."/>
            <person name="Bruno D.P."/>
            <person name="Barbian K.D."/>
            <person name="Ricklefs S.M."/>
            <person name="Hernandez M.M."/>
            <person name="Narla N.P."/>
            <person name="Patel R.B."/>
            <person name="Porcella S.F."/>
            <person name="Nash T.E."/>
        </authorList>
    </citation>
    <scope>NUCLEOTIDE SEQUENCE [LARGE SCALE GENOMIC DNA]</scope>
    <source>
        <strain evidence="1 2">GS</strain>
    </source>
</reference>
<dbReference type="Proteomes" id="UP000018040">
    <property type="component" value="Unassembled WGS sequence"/>
</dbReference>
<protein>
    <submittedName>
        <fullName evidence="1">Uncharacterized protein</fullName>
    </submittedName>
</protein>
<dbReference type="VEuPathDB" id="GiardiaDB:DHA2_150565"/>
<dbReference type="VEuPathDB" id="GiardiaDB:GL50803_0010766"/>
<proteinExistence type="predicted"/>
<organism evidence="1 2">
    <name type="scientific">Giardia intestinalis</name>
    <name type="common">Giardia lamblia</name>
    <dbReference type="NCBI Taxonomy" id="5741"/>
    <lineage>
        <taxon>Eukaryota</taxon>
        <taxon>Metamonada</taxon>
        <taxon>Diplomonadida</taxon>
        <taxon>Hexamitidae</taxon>
        <taxon>Giardiinae</taxon>
        <taxon>Giardia</taxon>
    </lineage>
</organism>
<name>V6TYX7_GIAIN</name>
<gene>
    <name evidence="1" type="ORF">GSB_150482</name>
</gene>
<dbReference type="OrthoDB" id="10255008at2759"/>
<evidence type="ECO:0000313" key="1">
    <source>
        <dbReference type="EMBL" id="ESU43572.1"/>
    </source>
</evidence>
<sequence>VIYPPIHKYMEHASPTSIYFRTLPLLADHFKAQIRIKEEGVTILLQPANYDIPMLLPYLFPAYALINPMSAEQILAYLRSLPTTLSLPTKTLLVIDEHSSPLMVTLRPLLFTTHETHLSEPVLLAKDLPRNLSVCIILSRTLIEGHTSEAPLSILRQHHIHSIKTASTNESVRSRTPYVIDLSCLGKRVIIEIMSRILAGNPHQEPLMKMGARGLTHRDIQRFVSATNPISLSSALYNLIFYSHTRIPEVALPQLSSDTDTLYQLIRSFLAASLRDPRVDTTASRSSSLSYINLRLVRNIVSHIPSAHVFLLASTRRLRTKRNLNQIYMEAVDSGISPAIILAWLYDYIYAAYHTIEQIGHFCECASAVCSMSDRLPTYSSGFIVQVAWVVHELCVLKFTKEHPLPQIMRRLSSFCPFRQSSVRCIDSLGAHEQYPGLCSNLGTLSLTAGHLEKQSAHSNNTNFNCSDESELTS</sequence>
<dbReference type="AlphaFoldDB" id="V6TYX7"/>
<reference evidence="2" key="1">
    <citation type="submission" date="2012-02" db="EMBL/GenBank/DDBJ databases">
        <title>Genome sequencing of Giardia lamblia Genotypes A2 and B isolates (DH and GS) and comparative analysis with the genomes of Genotypes A1 and E (WB and Pig).</title>
        <authorList>
            <person name="Adam R."/>
            <person name="Dahlstrom E."/>
            <person name="Martens C."/>
            <person name="Bruno D."/>
            <person name="Barbian K."/>
            <person name="Porcella S.F."/>
            <person name="Nash T."/>
        </authorList>
    </citation>
    <scope>NUCLEOTIDE SEQUENCE</scope>
    <source>
        <strain evidence="2">GS</strain>
    </source>
</reference>
<evidence type="ECO:0000313" key="2">
    <source>
        <dbReference type="Proteomes" id="UP000018040"/>
    </source>
</evidence>
<feature type="non-terminal residue" evidence="1">
    <location>
        <position position="1"/>
    </location>
</feature>
<comment type="caution">
    <text evidence="1">The sequence shown here is derived from an EMBL/GenBank/DDBJ whole genome shotgun (WGS) entry which is preliminary data.</text>
</comment>
<dbReference type="VEuPathDB" id="GiardiaDB:QR46_1444"/>
<dbReference type="EMBL" id="AHHH01000044">
    <property type="protein sequence ID" value="ESU43572.1"/>
    <property type="molecule type" value="Genomic_DNA"/>
</dbReference>
<accession>V6TYX7</accession>